<dbReference type="InterPro" id="IPR046357">
    <property type="entry name" value="PPIase_dom_sf"/>
</dbReference>
<dbReference type="STRING" id="1249552.PS2015_1438"/>
<comment type="subcellular location">
    <subcellularLocation>
        <location evidence="1">Cell inner membrane</location>
        <topology evidence="1">Single-pass type II membrane protein</topology>
        <orientation evidence="1">Periplasmic side</orientation>
    </subcellularLocation>
</comment>
<evidence type="ECO:0000256" key="4">
    <source>
        <dbReference type="ARBA" id="ARBA00022692"/>
    </source>
</evidence>
<evidence type="ECO:0000256" key="2">
    <source>
        <dbReference type="ARBA" id="ARBA00022475"/>
    </source>
</evidence>
<dbReference type="AlphaFoldDB" id="A0A0S2KDN4"/>
<evidence type="ECO:0000256" key="12">
    <source>
        <dbReference type="SAM" id="Phobius"/>
    </source>
</evidence>
<dbReference type="PROSITE" id="PS50198">
    <property type="entry name" value="PPIC_PPIASE_2"/>
    <property type="match status" value="1"/>
</dbReference>
<evidence type="ECO:0000313" key="15">
    <source>
        <dbReference type="Proteomes" id="UP000065641"/>
    </source>
</evidence>
<keyword evidence="15" id="KW-1185">Reference proteome</keyword>
<evidence type="ECO:0000256" key="5">
    <source>
        <dbReference type="ARBA" id="ARBA00022989"/>
    </source>
</evidence>
<evidence type="ECO:0000256" key="8">
    <source>
        <dbReference type="ARBA" id="ARBA00038408"/>
    </source>
</evidence>
<keyword evidence="4 12" id="KW-0812">Transmembrane</keyword>
<feature type="transmembrane region" description="Helical" evidence="12">
    <location>
        <begin position="12"/>
        <end position="38"/>
    </location>
</feature>
<reference evidence="14 15" key="1">
    <citation type="submission" date="2015-11" db="EMBL/GenBank/DDBJ databases">
        <authorList>
            <person name="Zhang Y."/>
            <person name="Guo Z."/>
        </authorList>
    </citation>
    <scope>NUCLEOTIDE SEQUENCE [LARGE SCALE GENOMIC DNA]</scope>
    <source>
        <strain evidence="14 15">KCTC 32221</strain>
    </source>
</reference>
<gene>
    <name evidence="14" type="ORF">PS2015_1438</name>
</gene>
<dbReference type="GO" id="GO:0003755">
    <property type="term" value="F:peptidyl-prolyl cis-trans isomerase activity"/>
    <property type="evidence" value="ECO:0007669"/>
    <property type="project" value="UniProtKB-KW"/>
</dbReference>
<dbReference type="Pfam" id="PF13624">
    <property type="entry name" value="SurA_N_3"/>
    <property type="match status" value="1"/>
</dbReference>
<keyword evidence="11" id="KW-0413">Isomerase</keyword>
<sequence length="623" mass="68761">MLQTIRDNSQGVVAKIIIGFIIGIFALFGAESIVGGFFSSNNVTSVNGEDITEQELAVSIQNLMASIGANVQDFDEELLREIALGQLIEDKLLLQAARESGMVISDDSLDREILRTPQFQLGGVFDNDLARRTMAAQGYTPQLYRAELAERMLMGQLANAYAATAFVTDADLQRVAELQTQTRDFRFLSIPLGNRTLGEAVNPEDIQAYYDNNPAEFTTPEQVSLDYVILDKEQIFNEVEVDEQRVRQQYETERSEAVSSVERRVSHILFDPSADGEQAAITQAAAVRERLDAGEDFGELAREFSIDDVSAQDDGDIGYTDGSVFPPEMESALAELEVGQVSEPVVSEFGVHLLKLTEYDVQEFPEFDEVAERIERELKQAEVDQLYFSRLETLANLAFETFDLQAINEELGLPVQTTEFFGTAGGTGVVSSNPAVLDAAFSEDILEQDLNSDVIELNDSRAVVVHLNDYRPAALQPLDEVRADIAVALRTDMERARARAIGEQILERLANGESVDDMLSAESIAWDTRQNINRNQFDMNTEIVRNAFSMSAPAESDSGSSLQGFQLNNGAFVIIDLQAVNPGSLEALPEGQRQQLAAGLMESRGRNTFDGLMSNLQRTADIR</sequence>
<keyword evidence="2" id="KW-1003">Cell membrane</keyword>
<evidence type="ECO:0000256" key="6">
    <source>
        <dbReference type="ARBA" id="ARBA00023136"/>
    </source>
</evidence>
<evidence type="ECO:0000256" key="9">
    <source>
        <dbReference type="ARBA" id="ARBA00040743"/>
    </source>
</evidence>
<dbReference type="InterPro" id="IPR027304">
    <property type="entry name" value="Trigger_fact/SurA_dom_sf"/>
</dbReference>
<keyword evidence="5 12" id="KW-1133">Transmembrane helix</keyword>
<evidence type="ECO:0000256" key="1">
    <source>
        <dbReference type="ARBA" id="ARBA00004382"/>
    </source>
</evidence>
<dbReference type="KEGG" id="pspi:PS2015_1438"/>
<keyword evidence="3" id="KW-0997">Cell inner membrane</keyword>
<evidence type="ECO:0000256" key="3">
    <source>
        <dbReference type="ARBA" id="ARBA00022519"/>
    </source>
</evidence>
<dbReference type="InterPro" id="IPR052029">
    <property type="entry name" value="PpiD_chaperone"/>
</dbReference>
<keyword evidence="6 12" id="KW-0472">Membrane</keyword>
<evidence type="ECO:0000256" key="7">
    <source>
        <dbReference type="ARBA" id="ARBA00023186"/>
    </source>
</evidence>
<dbReference type="RefSeq" id="WP_058021571.1">
    <property type="nucleotide sequence ID" value="NZ_CP013189.1"/>
</dbReference>
<dbReference type="OrthoDB" id="9812372at2"/>
<dbReference type="Gene3D" id="3.10.50.40">
    <property type="match status" value="1"/>
</dbReference>
<dbReference type="InterPro" id="IPR000297">
    <property type="entry name" value="PPIase_PpiC"/>
</dbReference>
<dbReference type="PANTHER" id="PTHR47529">
    <property type="entry name" value="PEPTIDYL-PROLYL CIS-TRANS ISOMERASE D"/>
    <property type="match status" value="1"/>
</dbReference>
<dbReference type="SUPFAM" id="SSF109998">
    <property type="entry name" value="Triger factor/SurA peptide-binding domain-like"/>
    <property type="match status" value="1"/>
</dbReference>
<evidence type="ECO:0000313" key="14">
    <source>
        <dbReference type="EMBL" id="ALO46095.1"/>
    </source>
</evidence>
<dbReference type="Proteomes" id="UP000065641">
    <property type="component" value="Chromosome"/>
</dbReference>
<name>A0A0S2KDN4_9GAMM</name>
<feature type="domain" description="PpiC" evidence="13">
    <location>
        <begin position="260"/>
        <end position="358"/>
    </location>
</feature>
<keyword evidence="7" id="KW-0143">Chaperone</keyword>
<dbReference type="GO" id="GO:0005886">
    <property type="term" value="C:plasma membrane"/>
    <property type="evidence" value="ECO:0007669"/>
    <property type="project" value="UniProtKB-SubCell"/>
</dbReference>
<dbReference type="PANTHER" id="PTHR47529:SF1">
    <property type="entry name" value="PERIPLASMIC CHAPERONE PPID"/>
    <property type="match status" value="1"/>
</dbReference>
<proteinExistence type="inferred from homology"/>
<accession>A0A0S2KDN4</accession>
<evidence type="ECO:0000256" key="10">
    <source>
        <dbReference type="ARBA" id="ARBA00042775"/>
    </source>
</evidence>
<dbReference type="Pfam" id="PF00639">
    <property type="entry name" value="Rotamase"/>
    <property type="match status" value="1"/>
</dbReference>
<dbReference type="EMBL" id="CP013189">
    <property type="protein sequence ID" value="ALO46095.1"/>
    <property type="molecule type" value="Genomic_DNA"/>
</dbReference>
<organism evidence="14 15">
    <name type="scientific">Pseudohongiella spirulinae</name>
    <dbReference type="NCBI Taxonomy" id="1249552"/>
    <lineage>
        <taxon>Bacteria</taxon>
        <taxon>Pseudomonadati</taxon>
        <taxon>Pseudomonadota</taxon>
        <taxon>Gammaproteobacteria</taxon>
        <taxon>Pseudomonadales</taxon>
        <taxon>Pseudohongiellaceae</taxon>
        <taxon>Pseudohongiella</taxon>
    </lineage>
</organism>
<dbReference type="Gene3D" id="1.10.4030.10">
    <property type="entry name" value="Porin chaperone SurA, peptide-binding domain"/>
    <property type="match status" value="1"/>
</dbReference>
<keyword evidence="11" id="KW-0697">Rotamase</keyword>
<evidence type="ECO:0000259" key="13">
    <source>
        <dbReference type="PROSITE" id="PS50198"/>
    </source>
</evidence>
<evidence type="ECO:0000256" key="11">
    <source>
        <dbReference type="PROSITE-ProRule" id="PRU00278"/>
    </source>
</evidence>
<protein>
    <recommendedName>
        <fullName evidence="9">Periplasmic chaperone PpiD</fullName>
    </recommendedName>
    <alternativeName>
        <fullName evidence="10">Periplasmic folding chaperone</fullName>
    </alternativeName>
</protein>
<dbReference type="SUPFAM" id="SSF54534">
    <property type="entry name" value="FKBP-like"/>
    <property type="match status" value="1"/>
</dbReference>
<comment type="similarity">
    <text evidence="8">Belongs to the PpiD chaperone family.</text>
</comment>